<proteinExistence type="predicted"/>
<protein>
    <submittedName>
        <fullName evidence="3">Menaquinone biosynthesis related protein, putative DHNA-CoA thioesterase</fullName>
    </submittedName>
</protein>
<feature type="compositionally biased region" description="Low complexity" evidence="1">
    <location>
        <begin position="99"/>
        <end position="111"/>
    </location>
</feature>
<name>A0A0K1PI71_9BACT</name>
<evidence type="ECO:0000313" key="3">
    <source>
        <dbReference type="EMBL" id="AKU93233.1"/>
    </source>
</evidence>
<dbReference type="Gene3D" id="3.40.50.1820">
    <property type="entry name" value="alpha/beta hydrolase"/>
    <property type="match status" value="1"/>
</dbReference>
<dbReference type="InterPro" id="IPR029058">
    <property type="entry name" value="AB_hydrolase_fold"/>
</dbReference>
<dbReference type="InterPro" id="IPR000073">
    <property type="entry name" value="AB_hydrolase_1"/>
</dbReference>
<dbReference type="Proteomes" id="UP000055590">
    <property type="component" value="Chromosome"/>
</dbReference>
<dbReference type="Pfam" id="PF12697">
    <property type="entry name" value="Abhydrolase_6"/>
    <property type="match status" value="1"/>
</dbReference>
<dbReference type="STRING" id="1391653.AKJ08_3620"/>
<sequence>MLATMRLGEGPRNIVLVHGFMGSGRNLAGLARRWMAEDPSLSFLLPDLPGHGTSPPLAEGADLSTLARAVLDTARASGIDGPLEIVGHSLGAGSVSPLPSSSRGASVRSPSWTSRRARSRPGPRAPRY</sequence>
<feature type="region of interest" description="Disordered" evidence="1">
    <location>
        <begin position="90"/>
        <end position="128"/>
    </location>
</feature>
<dbReference type="RefSeq" id="WP_240475395.1">
    <property type="nucleotide sequence ID" value="NZ_CP012332.1"/>
</dbReference>
<feature type="compositionally biased region" description="Basic residues" evidence="1">
    <location>
        <begin position="115"/>
        <end position="128"/>
    </location>
</feature>
<feature type="domain" description="AB hydrolase-1" evidence="2">
    <location>
        <begin position="14"/>
        <end position="93"/>
    </location>
</feature>
<dbReference type="AlphaFoldDB" id="A0A0K1PI71"/>
<evidence type="ECO:0000256" key="1">
    <source>
        <dbReference type="SAM" id="MobiDB-lite"/>
    </source>
</evidence>
<dbReference type="SUPFAM" id="SSF53474">
    <property type="entry name" value="alpha/beta-Hydrolases"/>
    <property type="match status" value="1"/>
</dbReference>
<keyword evidence="4" id="KW-1185">Reference proteome</keyword>
<dbReference type="EMBL" id="CP012332">
    <property type="protein sequence ID" value="AKU93233.1"/>
    <property type="molecule type" value="Genomic_DNA"/>
</dbReference>
<reference evidence="3 4" key="1">
    <citation type="submission" date="2015-08" db="EMBL/GenBank/DDBJ databases">
        <authorList>
            <person name="Babu N.S."/>
            <person name="Beckwith C.J."/>
            <person name="Beseler K.G."/>
            <person name="Brison A."/>
            <person name="Carone J.V."/>
            <person name="Caskin T.P."/>
            <person name="Diamond M."/>
            <person name="Durham M.E."/>
            <person name="Foxe J.M."/>
            <person name="Go M."/>
            <person name="Henderson B.A."/>
            <person name="Jones I.B."/>
            <person name="McGettigan J.A."/>
            <person name="Micheletti S.J."/>
            <person name="Nasrallah M.E."/>
            <person name="Ortiz D."/>
            <person name="Piller C.R."/>
            <person name="Privatt S.R."/>
            <person name="Schneider S.L."/>
            <person name="Sharp S."/>
            <person name="Smith T.C."/>
            <person name="Stanton J.D."/>
            <person name="Ullery H.E."/>
            <person name="Wilson R.J."/>
            <person name="Serrano M.G."/>
            <person name="Buck G."/>
            <person name="Lee V."/>
            <person name="Wang Y."/>
            <person name="Carvalho R."/>
            <person name="Voegtly L."/>
            <person name="Shi R."/>
            <person name="Duckworth R."/>
            <person name="Johnson A."/>
            <person name="Loviza R."/>
            <person name="Walstead R."/>
            <person name="Shah Z."/>
            <person name="Kiflezghi M."/>
            <person name="Wade K."/>
            <person name="Ball S.L."/>
            <person name="Bradley K.W."/>
            <person name="Asai D.J."/>
            <person name="Bowman C.A."/>
            <person name="Russell D.A."/>
            <person name="Pope W.H."/>
            <person name="Jacobs-Sera D."/>
            <person name="Hendrix R.W."/>
            <person name="Hatfull G.F."/>
        </authorList>
    </citation>
    <scope>NUCLEOTIDE SEQUENCE [LARGE SCALE GENOMIC DNA]</scope>
    <source>
        <strain evidence="3 4">DSM 27710</strain>
    </source>
</reference>
<evidence type="ECO:0000259" key="2">
    <source>
        <dbReference type="Pfam" id="PF12697"/>
    </source>
</evidence>
<organism evidence="3 4">
    <name type="scientific">Vulgatibacter incomptus</name>
    <dbReference type="NCBI Taxonomy" id="1391653"/>
    <lineage>
        <taxon>Bacteria</taxon>
        <taxon>Pseudomonadati</taxon>
        <taxon>Myxococcota</taxon>
        <taxon>Myxococcia</taxon>
        <taxon>Myxococcales</taxon>
        <taxon>Cystobacterineae</taxon>
        <taxon>Vulgatibacteraceae</taxon>
        <taxon>Vulgatibacter</taxon>
    </lineage>
</organism>
<accession>A0A0K1PI71</accession>
<gene>
    <name evidence="3" type="ORF">AKJ08_3620</name>
</gene>
<dbReference type="KEGG" id="vin:AKJ08_3620"/>
<evidence type="ECO:0000313" key="4">
    <source>
        <dbReference type="Proteomes" id="UP000055590"/>
    </source>
</evidence>